<dbReference type="PANTHER" id="PTHR46191">
    <property type="match status" value="1"/>
</dbReference>
<dbReference type="CDD" id="cd16415">
    <property type="entry name" value="HAD_dREG-2_like"/>
    <property type="match status" value="1"/>
</dbReference>
<protein>
    <submittedName>
        <fullName evidence="1">Haloacid dehalogenase, subfamily IA</fullName>
    </submittedName>
</protein>
<sequence length="244" mass="27720">MTRDALSIRVVFFDAAGTLFRVRGSVAEIYLRYAVQFGFQQKADSLVSIKEAFGRAFREAPPPVFATTEPAHIKQSERLWWFDIVHNVFYRVGMFERFDDFFDRVFEVFEDPASWELFPETMSTLARLKERELELGIISNFDSRLFSVMRGLGIADLFDTVTISSLAQAAKPASKIFQLALNKHAVDPEEALHVGDSVRDDLEGARRSGLHALLLDREGTHGNQLGYAVRTLDEVDEVIERLGR</sequence>
<dbReference type="InterPro" id="IPR051828">
    <property type="entry name" value="HAD-like_hydrolase_domain"/>
</dbReference>
<dbReference type="STRING" id="1715989.NITINOP_2725"/>
<evidence type="ECO:0000313" key="1">
    <source>
        <dbReference type="EMBL" id="CUQ67697.1"/>
    </source>
</evidence>
<dbReference type="AlphaFoldDB" id="A0A0S4KTA2"/>
<dbReference type="PRINTS" id="PR00413">
    <property type="entry name" value="HADHALOGNASE"/>
</dbReference>
<dbReference type="NCBIfam" id="TIGR01549">
    <property type="entry name" value="HAD-SF-IA-v1"/>
    <property type="match status" value="1"/>
</dbReference>
<organism evidence="1 2">
    <name type="scientific">Candidatus Nitrospira inopinata</name>
    <dbReference type="NCBI Taxonomy" id="1715989"/>
    <lineage>
        <taxon>Bacteria</taxon>
        <taxon>Pseudomonadati</taxon>
        <taxon>Nitrospirota</taxon>
        <taxon>Nitrospiria</taxon>
        <taxon>Nitrospirales</taxon>
        <taxon>Nitrospiraceae</taxon>
        <taxon>Nitrospira</taxon>
    </lineage>
</organism>
<keyword evidence="2" id="KW-1185">Reference proteome</keyword>
<proteinExistence type="predicted"/>
<evidence type="ECO:0000313" key="2">
    <source>
        <dbReference type="Proteomes" id="UP000066284"/>
    </source>
</evidence>
<dbReference type="EMBL" id="LN885086">
    <property type="protein sequence ID" value="CUQ67697.1"/>
    <property type="molecule type" value="Genomic_DNA"/>
</dbReference>
<dbReference type="Gene3D" id="3.40.50.1000">
    <property type="entry name" value="HAD superfamily/HAD-like"/>
    <property type="match status" value="1"/>
</dbReference>
<gene>
    <name evidence="1" type="ORF">NITINOP_2725</name>
</gene>
<dbReference type="Gene3D" id="1.10.150.720">
    <property type="entry name" value="Haloacid dehalogenase-like hydrolase"/>
    <property type="match status" value="1"/>
</dbReference>
<name>A0A0S4KTA2_9BACT</name>
<dbReference type="SFLD" id="SFLDS00003">
    <property type="entry name" value="Haloacid_Dehalogenase"/>
    <property type="match status" value="1"/>
</dbReference>
<dbReference type="InterPro" id="IPR036412">
    <property type="entry name" value="HAD-like_sf"/>
</dbReference>
<dbReference type="SUPFAM" id="SSF56784">
    <property type="entry name" value="HAD-like"/>
    <property type="match status" value="1"/>
</dbReference>
<accession>A0A0S4KTA2</accession>
<dbReference type="InterPro" id="IPR044924">
    <property type="entry name" value="HAD-SF_hydro_IA_REG-2-like_cap"/>
</dbReference>
<dbReference type="KEGG" id="nio:NITINOP_2725"/>
<dbReference type="InterPro" id="IPR023214">
    <property type="entry name" value="HAD_sf"/>
</dbReference>
<dbReference type="SFLD" id="SFLDG01129">
    <property type="entry name" value="C1.5:_HAD__Beta-PGM__Phosphata"/>
    <property type="match status" value="1"/>
</dbReference>
<dbReference type="Proteomes" id="UP000066284">
    <property type="component" value="Chromosome 1"/>
</dbReference>
<dbReference type="InterPro" id="IPR006439">
    <property type="entry name" value="HAD-SF_hydro_IA"/>
</dbReference>
<dbReference type="PANTHER" id="PTHR46191:SF2">
    <property type="entry name" value="HALOACID DEHALOGENASE-LIKE HYDROLASE DOMAIN-CONTAINING PROTEIN 3"/>
    <property type="match status" value="1"/>
</dbReference>
<dbReference type="OrthoDB" id="9809962at2"/>
<dbReference type="NCBIfam" id="TIGR02252">
    <property type="entry name" value="DREG-2"/>
    <property type="match status" value="1"/>
</dbReference>
<dbReference type="InterPro" id="IPR011949">
    <property type="entry name" value="HAD-SF_hydro_IA_REG-2-like"/>
</dbReference>
<dbReference type="Pfam" id="PF00702">
    <property type="entry name" value="Hydrolase"/>
    <property type="match status" value="1"/>
</dbReference>
<dbReference type="RefSeq" id="WP_062486446.1">
    <property type="nucleotide sequence ID" value="NZ_LN885086.1"/>
</dbReference>
<reference evidence="2" key="1">
    <citation type="submission" date="2015-09" db="EMBL/GenBank/DDBJ databases">
        <authorList>
            <person name="Daims H."/>
        </authorList>
    </citation>
    <scope>NUCLEOTIDE SEQUENCE [LARGE SCALE GENOMIC DNA]</scope>
</reference>